<dbReference type="WBParaSite" id="Smp_127700.1">
    <property type="protein sequence ID" value="Smp_127700.1"/>
    <property type="gene ID" value="Smp_127700"/>
</dbReference>
<evidence type="ECO:0000313" key="5">
    <source>
        <dbReference type="Proteomes" id="UP000008854"/>
    </source>
</evidence>
<reference evidence="6" key="2">
    <citation type="submission" date="2018-12" db="UniProtKB">
        <authorList>
            <consortium name="WormBaseParasite"/>
        </authorList>
    </citation>
    <scope>IDENTIFICATION</scope>
    <source>
        <strain evidence="6">Puerto Rican</strain>
    </source>
</reference>
<keyword evidence="3" id="KW-0808">Transferase</keyword>
<evidence type="ECO:0000256" key="2">
    <source>
        <dbReference type="ARBA" id="ARBA00022602"/>
    </source>
</evidence>
<dbReference type="STRING" id="6183.A0A3Q0KL91"/>
<evidence type="ECO:0000256" key="3">
    <source>
        <dbReference type="ARBA" id="ARBA00022679"/>
    </source>
</evidence>
<dbReference type="InterPro" id="IPR002088">
    <property type="entry name" value="Prenyl_trans_a"/>
</dbReference>
<dbReference type="GO" id="GO:0008318">
    <property type="term" value="F:protein prenyltransferase activity"/>
    <property type="evidence" value="ECO:0007669"/>
    <property type="project" value="InterPro"/>
</dbReference>
<dbReference type="PANTHER" id="PTHR11129:SF3">
    <property type="entry name" value="PROTEIN PRENYLTRANSFERASE ALPHA SUBUNIT REPEAT-CONTAINING PROTEIN 1"/>
    <property type="match status" value="1"/>
</dbReference>
<comment type="similarity">
    <text evidence="1">Belongs to the protein prenyltransferase subunit alpha family.</text>
</comment>
<proteinExistence type="inferred from homology"/>
<organism evidence="5 6">
    <name type="scientific">Schistosoma mansoni</name>
    <name type="common">Blood fluke</name>
    <dbReference type="NCBI Taxonomy" id="6183"/>
    <lineage>
        <taxon>Eukaryota</taxon>
        <taxon>Metazoa</taxon>
        <taxon>Spiralia</taxon>
        <taxon>Lophotrochozoa</taxon>
        <taxon>Platyhelminthes</taxon>
        <taxon>Trematoda</taxon>
        <taxon>Digenea</taxon>
        <taxon>Strigeidida</taxon>
        <taxon>Schistosomatoidea</taxon>
        <taxon>Schistosomatidae</taxon>
        <taxon>Schistosoma</taxon>
    </lineage>
</organism>
<name>A0A3Q0KL91_SCHMA</name>
<dbReference type="Gene3D" id="1.25.40.120">
    <property type="entry name" value="Protein prenylyltransferase"/>
    <property type="match status" value="1"/>
</dbReference>
<reference evidence="5" key="1">
    <citation type="journal article" date="2012" name="PLoS Negl. Trop. Dis.">
        <title>A systematically improved high quality genome and transcriptome of the human blood fluke Schistosoma mansoni.</title>
        <authorList>
            <person name="Protasio A.V."/>
            <person name="Tsai I.J."/>
            <person name="Babbage A."/>
            <person name="Nichol S."/>
            <person name="Hunt M."/>
            <person name="Aslett M.A."/>
            <person name="De Silva N."/>
            <person name="Velarde G.S."/>
            <person name="Anderson T.J."/>
            <person name="Clark R.C."/>
            <person name="Davidson C."/>
            <person name="Dillon G.P."/>
            <person name="Holroyd N.E."/>
            <person name="LoVerde P.T."/>
            <person name="Lloyd C."/>
            <person name="McQuillan J."/>
            <person name="Oliveira G."/>
            <person name="Otto T.D."/>
            <person name="Parker-Manuel S.J."/>
            <person name="Quail M.A."/>
            <person name="Wilson R.A."/>
            <person name="Zerlotini A."/>
            <person name="Dunne D.W."/>
            <person name="Berriman M."/>
        </authorList>
    </citation>
    <scope>NUCLEOTIDE SEQUENCE [LARGE SCALE GENOMIC DNA]</scope>
    <source>
        <strain evidence="5">Puerto Rican</strain>
    </source>
</reference>
<accession>A0A3Q0KL91</accession>
<dbReference type="Proteomes" id="UP000008854">
    <property type="component" value="Unassembled WGS sequence"/>
</dbReference>
<dbReference type="SUPFAM" id="SSF48439">
    <property type="entry name" value="Protein prenylyltransferase"/>
    <property type="match status" value="1"/>
</dbReference>
<dbReference type="GO" id="GO:0005737">
    <property type="term" value="C:cytoplasm"/>
    <property type="evidence" value="ECO:0007669"/>
    <property type="project" value="TreeGrafter"/>
</dbReference>
<dbReference type="PANTHER" id="PTHR11129">
    <property type="entry name" value="PROTEIN FARNESYLTRANSFERASE ALPHA SUBUNIT/RAB GERANYLGERANYL TRANSFERASE ALPHA SUBUNIT"/>
    <property type="match status" value="1"/>
</dbReference>
<evidence type="ECO:0000256" key="4">
    <source>
        <dbReference type="ARBA" id="ARBA00022737"/>
    </source>
</evidence>
<keyword evidence="5" id="KW-1185">Reference proteome</keyword>
<keyword evidence="2" id="KW-0637">Prenyltransferase</keyword>
<protein>
    <submittedName>
        <fullName evidence="6">Protein farnesyltransferase/geranylgeranyltransferase type-1 subunit alpha</fullName>
    </submittedName>
</protein>
<dbReference type="InParanoid" id="A0A3Q0KL91"/>
<keyword evidence="4" id="KW-0677">Repeat</keyword>
<sequence>MTFSSVDLKSFLISLKNAIETCSEYDIIPHIDEGNHKPLSVCDDAFGICKCTTTIIFGEYESNTSEPVSDGLLNYLLLVSPNTTTFWNFKRKALLNNELSVNPELRFTQLILNKYPRSYETIFQRQWIIHRYSYLNDHEFLLSELKLCDKLADKYRCNYGLWQYRRFLLLHQQNPETYKIELDNLDVWLSKHPTDISGWSYLESVLDGLVGQSMVVALSPTPDDQKLQLENSIKIIQSYFEKVHDILELYPERECVWMFRRRLITFWIQLNQYQSSYNSNEGIVKLLSPVEPLLPKTLDIITKLESSKIYSTGFSFNEFLSWLYTNNLCKEPSSLKWIDLLSWRYLFWLSEYLTSLLKNL</sequence>
<evidence type="ECO:0000256" key="1">
    <source>
        <dbReference type="ARBA" id="ARBA00006734"/>
    </source>
</evidence>
<dbReference type="PROSITE" id="PS51147">
    <property type="entry name" value="PFTA"/>
    <property type="match status" value="1"/>
</dbReference>
<evidence type="ECO:0000313" key="6">
    <source>
        <dbReference type="WBParaSite" id="Smp_127700.1"/>
    </source>
</evidence>
<dbReference type="AlphaFoldDB" id="A0A3Q0KL91"/>
<dbReference type="Pfam" id="PF01239">
    <property type="entry name" value="PPTA"/>
    <property type="match status" value="2"/>
</dbReference>
<dbReference type="ExpressionAtlas" id="A0A3Q0KL91">
    <property type="expression patterns" value="baseline"/>
</dbReference>